<accession>A0A830HTG1</accession>
<feature type="region of interest" description="Disordered" evidence="1">
    <location>
        <begin position="1"/>
        <end position="28"/>
    </location>
</feature>
<name>A0A830HTG1_9CHLO</name>
<protein>
    <submittedName>
        <fullName evidence="2">Uncharacterized protein</fullName>
    </submittedName>
</protein>
<evidence type="ECO:0000256" key="1">
    <source>
        <dbReference type="SAM" id="MobiDB-lite"/>
    </source>
</evidence>
<proteinExistence type="predicted"/>
<comment type="caution">
    <text evidence="2">The sequence shown here is derived from an EMBL/GenBank/DDBJ whole genome shotgun (WGS) entry which is preliminary data.</text>
</comment>
<keyword evidence="3" id="KW-1185">Reference proteome</keyword>
<dbReference type="EMBL" id="BNJQ01000023">
    <property type="protein sequence ID" value="GHP09020.1"/>
    <property type="molecule type" value="Genomic_DNA"/>
</dbReference>
<feature type="compositionally biased region" description="Basic and acidic residues" evidence="1">
    <location>
        <begin position="13"/>
        <end position="28"/>
    </location>
</feature>
<evidence type="ECO:0000313" key="3">
    <source>
        <dbReference type="Proteomes" id="UP000660262"/>
    </source>
</evidence>
<evidence type="ECO:0000313" key="2">
    <source>
        <dbReference type="EMBL" id="GHP09020.1"/>
    </source>
</evidence>
<dbReference type="OrthoDB" id="434319at2759"/>
<sequence length="337" mass="36422">MAMAAVSNSSTKVSDDREDCARHSQSHEHAALSALRSAAIPLSDRRKTVLPDNVNAVAQICLGLVGSKKPVIAPETQGELTKALVALFHDAHDSKILPQLLDSTPAWMVPKGGTAPPFTSIQINYNYSSVRHVDGNNVGPSFIRGLGEYDGGELIVEDEDGHGTTKKDVKSEWVCFDGRVPHYTAEFQGERYSVIYFVQSSFSRVSRTDWEELIRMGFPLQSLPQPPLASLADARVEASRISSESNLDVLLVRGAGAFADDNSASRRGAPALWLASVRRGIETLLNHPGCAPVVVEGWMQTSMGKPANSVLVAVPREHGERAARLLRSAASVEPFSL</sequence>
<organism evidence="2 3">
    <name type="scientific">Pycnococcus provasolii</name>
    <dbReference type="NCBI Taxonomy" id="41880"/>
    <lineage>
        <taxon>Eukaryota</taxon>
        <taxon>Viridiplantae</taxon>
        <taxon>Chlorophyta</taxon>
        <taxon>Pseudoscourfieldiophyceae</taxon>
        <taxon>Pseudoscourfieldiales</taxon>
        <taxon>Pycnococcaceae</taxon>
        <taxon>Pycnococcus</taxon>
    </lineage>
</organism>
<dbReference type="Gene3D" id="3.60.130.30">
    <property type="match status" value="1"/>
</dbReference>
<reference evidence="2" key="1">
    <citation type="submission" date="2020-10" db="EMBL/GenBank/DDBJ databases">
        <title>Unveiling of a novel bifunctional photoreceptor, Dualchrome1, isolated from a cosmopolitan green alga.</title>
        <authorList>
            <person name="Suzuki S."/>
            <person name="Kawachi M."/>
        </authorList>
    </citation>
    <scope>NUCLEOTIDE SEQUENCE</scope>
    <source>
        <strain evidence="2">NIES 2893</strain>
    </source>
</reference>
<feature type="compositionally biased region" description="Polar residues" evidence="1">
    <location>
        <begin position="1"/>
        <end position="12"/>
    </location>
</feature>
<dbReference type="AlphaFoldDB" id="A0A830HTG1"/>
<dbReference type="Proteomes" id="UP000660262">
    <property type="component" value="Unassembled WGS sequence"/>
</dbReference>
<gene>
    <name evidence="2" type="ORF">PPROV_000775700</name>
</gene>